<organism evidence="9 10">
    <name type="scientific">Simplicispira metamorpha</name>
    <dbReference type="NCBI Taxonomy" id="80881"/>
    <lineage>
        <taxon>Bacteria</taxon>
        <taxon>Pseudomonadati</taxon>
        <taxon>Pseudomonadota</taxon>
        <taxon>Betaproteobacteria</taxon>
        <taxon>Burkholderiales</taxon>
        <taxon>Comamonadaceae</taxon>
        <taxon>Simplicispira</taxon>
    </lineage>
</organism>
<dbReference type="InterPro" id="IPR036134">
    <property type="entry name" value="Crypto/Photolyase_FAD-like_sf"/>
</dbReference>
<dbReference type="Pfam" id="PF03441">
    <property type="entry name" value="FAD_binding_7"/>
    <property type="match status" value="1"/>
</dbReference>
<dbReference type="PANTHER" id="PTHR11455:SF22">
    <property type="entry name" value="CRYPTOCHROME DASH"/>
    <property type="match status" value="1"/>
</dbReference>
<dbReference type="RefSeq" id="WP_119012515.1">
    <property type="nucleotide sequence ID" value="NZ_QXNC01000006.1"/>
</dbReference>
<feature type="domain" description="Photolyase/cryptochrome alpha/beta" evidence="8">
    <location>
        <begin position="2"/>
        <end position="131"/>
    </location>
</feature>
<dbReference type="InterPro" id="IPR006050">
    <property type="entry name" value="DNA_photolyase_N"/>
</dbReference>
<comment type="cofactor">
    <cofactor evidence="7">
        <name>(6R)-5,10-methylene-5,6,7,8-tetrahydrofolate</name>
        <dbReference type="ChEBI" id="CHEBI:15636"/>
    </cofactor>
    <text evidence="7">Binds 1 5,10-methenyltetrahydrofolate (MTHF) per subunit.</text>
</comment>
<accession>A0A4R2NC74</accession>
<dbReference type="PROSITE" id="PS51645">
    <property type="entry name" value="PHR_CRY_ALPHA_BETA"/>
    <property type="match status" value="1"/>
</dbReference>
<dbReference type="PRINTS" id="PR00147">
    <property type="entry name" value="DNAPHOTLYASE"/>
</dbReference>
<comment type="similarity">
    <text evidence="1 7">Belongs to the DNA photolyase class-1 family.</text>
</comment>
<dbReference type="EMBL" id="SLXH01000008">
    <property type="protein sequence ID" value="TCP18654.1"/>
    <property type="molecule type" value="Genomic_DNA"/>
</dbReference>
<evidence type="ECO:0000256" key="6">
    <source>
        <dbReference type="PIRSR" id="PIRSR602081-1"/>
    </source>
</evidence>
<evidence type="ECO:0000256" key="7">
    <source>
        <dbReference type="RuleBase" id="RU367151"/>
    </source>
</evidence>
<dbReference type="AlphaFoldDB" id="A0A4R2NC74"/>
<sequence>MSTTLYWLRHDLRLHDNPALALACRGAEQLLPVFVHPPQDEASPWGFARVGAHRRAFLAQALADLRANLQARGSDLLECTGAPQMVLPAIAQALGAARIVCEDIAAPYEQAEVAALRAAGLAVQTVWQSSLLCPADLPFAIDALPQVFTQFRQAVERAAVQPPAPLPTPQALPPLPSGMDLGSKQAPALIQKALAAIKPEANVAPNQALAAGAADVGSKQPPAPVQKAQAAIKTGVDAAPLHDPRSSFPYATPACHGGETAALIHLRQYLARKLPHSYKQTRNGLMGLDYSSKFSSWLATGALSARQVMAELRAFEDQHGANDGTYWLWFELLWRDHFRLLHLQHGAALYRALGLGAAPLPPHHAAGFAVWRRGDTGQSLVDAGMRELAATGYLSNRLRQIVASYLLHDLGGDWRAGAAWFEAQLLDYDTYSNQGNWLYVAGRGTDPRGGRRFNPDKQTHDHDADGQYRRLWGTA</sequence>
<reference evidence="9 10" key="1">
    <citation type="submission" date="2019-03" db="EMBL/GenBank/DDBJ databases">
        <title>Genomic Encyclopedia of Type Strains, Phase IV (KMG-IV): sequencing the most valuable type-strain genomes for metagenomic binning, comparative biology and taxonomic classification.</title>
        <authorList>
            <person name="Goeker M."/>
        </authorList>
    </citation>
    <scope>NUCLEOTIDE SEQUENCE [LARGE SCALE GENOMIC DNA]</scope>
    <source>
        <strain evidence="9 10">DSM 1837</strain>
    </source>
</reference>
<protein>
    <recommendedName>
        <fullName evidence="2 7">Cryptochrome DASH</fullName>
    </recommendedName>
</protein>
<dbReference type="InterPro" id="IPR005101">
    <property type="entry name" value="Cryptochr/Photolyase_FAD-bd"/>
</dbReference>
<dbReference type="OrthoDB" id="9772484at2"/>
<keyword evidence="3 6" id="KW-0285">Flavoprotein</keyword>
<feature type="binding site" evidence="6">
    <location>
        <position position="278"/>
    </location>
    <ligand>
        <name>FAD</name>
        <dbReference type="ChEBI" id="CHEBI:57692"/>
    </ligand>
</feature>
<dbReference type="InterPro" id="IPR014729">
    <property type="entry name" value="Rossmann-like_a/b/a_fold"/>
</dbReference>
<evidence type="ECO:0000256" key="5">
    <source>
        <dbReference type="ARBA" id="ARBA00022991"/>
    </source>
</evidence>
<comment type="cofactor">
    <cofactor evidence="6 7">
        <name>FAD</name>
        <dbReference type="ChEBI" id="CHEBI:57692"/>
    </cofactor>
    <text evidence="6 7">Binds 1 FAD per subunit.</text>
</comment>
<proteinExistence type="inferred from homology"/>
<comment type="function">
    <text evidence="7">May have a photoreceptor function.</text>
</comment>
<evidence type="ECO:0000313" key="10">
    <source>
        <dbReference type="Proteomes" id="UP000295182"/>
    </source>
</evidence>
<feature type="binding site" evidence="6">
    <location>
        <begin position="331"/>
        <end position="338"/>
    </location>
    <ligand>
        <name>FAD</name>
        <dbReference type="ChEBI" id="CHEBI:57692"/>
    </ligand>
</feature>
<dbReference type="PANTHER" id="PTHR11455">
    <property type="entry name" value="CRYPTOCHROME"/>
    <property type="match status" value="1"/>
</dbReference>
<evidence type="ECO:0000256" key="2">
    <source>
        <dbReference type="ARBA" id="ARBA00017881"/>
    </source>
</evidence>
<feature type="binding site" evidence="6">
    <location>
        <begin position="291"/>
        <end position="295"/>
    </location>
    <ligand>
        <name>FAD</name>
        <dbReference type="ChEBI" id="CHEBI:57692"/>
    </ligand>
</feature>
<dbReference type="NCBIfam" id="TIGR02765">
    <property type="entry name" value="crypto_DASH"/>
    <property type="match status" value="1"/>
</dbReference>
<evidence type="ECO:0000256" key="3">
    <source>
        <dbReference type="ARBA" id="ARBA00022630"/>
    </source>
</evidence>
<name>A0A4R2NC74_9BURK</name>
<dbReference type="Pfam" id="PF00875">
    <property type="entry name" value="DNA_photolyase"/>
    <property type="match status" value="1"/>
</dbReference>
<dbReference type="InterPro" id="IPR002081">
    <property type="entry name" value="Cryptochrome/DNA_photolyase_1"/>
</dbReference>
<dbReference type="SUPFAM" id="SSF48173">
    <property type="entry name" value="Cryptochrome/photolyase FAD-binding domain"/>
    <property type="match status" value="1"/>
</dbReference>
<dbReference type="SUPFAM" id="SSF52425">
    <property type="entry name" value="Cryptochrome/photolyase, N-terminal domain"/>
    <property type="match status" value="1"/>
</dbReference>
<dbReference type="InterPro" id="IPR036155">
    <property type="entry name" value="Crypto/Photolyase_N_sf"/>
</dbReference>
<dbReference type="Proteomes" id="UP000295182">
    <property type="component" value="Unassembled WGS sequence"/>
</dbReference>
<evidence type="ECO:0000259" key="8">
    <source>
        <dbReference type="PROSITE" id="PS51645"/>
    </source>
</evidence>
<keyword evidence="9" id="KW-0456">Lyase</keyword>
<evidence type="ECO:0000256" key="1">
    <source>
        <dbReference type="ARBA" id="ARBA00005862"/>
    </source>
</evidence>
<dbReference type="GO" id="GO:0000719">
    <property type="term" value="P:photoreactive repair"/>
    <property type="evidence" value="ECO:0007669"/>
    <property type="project" value="TreeGrafter"/>
</dbReference>
<dbReference type="Gene3D" id="1.10.579.10">
    <property type="entry name" value="DNA Cyclobutane Dipyrimidine Photolyase, subunit A, domain 3"/>
    <property type="match status" value="1"/>
</dbReference>
<keyword evidence="10" id="KW-1185">Reference proteome</keyword>
<comment type="caution">
    <text evidence="9">The sequence shown here is derived from an EMBL/GenBank/DDBJ whole genome shotgun (WGS) entry which is preliminary data.</text>
</comment>
<keyword evidence="5 7" id="KW-0157">Chromophore</keyword>
<dbReference type="Gene3D" id="3.40.50.620">
    <property type="entry name" value="HUPs"/>
    <property type="match status" value="1"/>
</dbReference>
<dbReference type="Gene3D" id="1.25.40.80">
    <property type="match status" value="1"/>
</dbReference>
<dbReference type="GO" id="GO:0003913">
    <property type="term" value="F:DNA photolyase activity"/>
    <property type="evidence" value="ECO:0007669"/>
    <property type="project" value="InterPro"/>
</dbReference>
<dbReference type="GO" id="GO:0003677">
    <property type="term" value="F:DNA binding"/>
    <property type="evidence" value="ECO:0007669"/>
    <property type="project" value="TreeGrafter"/>
</dbReference>
<feature type="binding site" evidence="6">
    <location>
        <begin position="427"/>
        <end position="429"/>
    </location>
    <ligand>
        <name>FAD</name>
        <dbReference type="ChEBI" id="CHEBI:57692"/>
    </ligand>
</feature>
<dbReference type="InterPro" id="IPR014133">
    <property type="entry name" value="Cry_DASH"/>
</dbReference>
<evidence type="ECO:0000256" key="4">
    <source>
        <dbReference type="ARBA" id="ARBA00022827"/>
    </source>
</evidence>
<keyword evidence="4 6" id="KW-0274">FAD</keyword>
<dbReference type="GO" id="GO:0071949">
    <property type="term" value="F:FAD binding"/>
    <property type="evidence" value="ECO:0007669"/>
    <property type="project" value="TreeGrafter"/>
</dbReference>
<evidence type="ECO:0000313" key="9">
    <source>
        <dbReference type="EMBL" id="TCP18654.1"/>
    </source>
</evidence>
<gene>
    <name evidence="9" type="ORF">EV674_10819</name>
</gene>